<name>A0A2P7YX90_9ASCO</name>
<feature type="compositionally biased region" description="Polar residues" evidence="10">
    <location>
        <begin position="38"/>
        <end position="51"/>
    </location>
</feature>
<keyword evidence="13" id="KW-1185">Reference proteome</keyword>
<feature type="region of interest" description="Disordered" evidence="10">
    <location>
        <begin position="577"/>
        <end position="598"/>
    </location>
</feature>
<sequence length="1147" mass="127659">MPPDLLKVKAKSSLPATGVSVADDITPTMLASEDPQHRSNSIPQRPSMSKTSDSEDKLLRQNLIGKVANLLQRLVSRSRENLVSSLNSNASLNRIQSPAADHIPTLAILPPSRPRLRLVKETNYVSLEYDPITRRKVLNTYEIRGEIGRGEHGKVKLARDLTTGELVAIKIVNRKNKKERRLLSNRGSIASPNHPYSDYETKIRREIAIMKRCDHKYIVNLREVLDDRRSHKIYLVLEYLEKGEIKWKRLTPIKCPAPLHDSQESNIPCCETKSHHKTEASPLDDNELLADIYSPNLTFRQSRKVFRDVLLGLEYLHMQGIIHRDIKPANLLVGSDNTVKISDFGVSFASYLGNTDEGFCMTEAELAKTVGTPAFFAPELCRTTYSASNSTLQMTSLEKEQLESKSGSETPKITYKIDIWSLGVTLYCLLFGKVPFNAELEFALFDVIVNQEVVFPESKDAFHSPQEVSDEEFEMAKDLIRKLLDKNSETRLTISAIKEHPFVLMDLEDDVDKIHEFFFINSIETAAAFDSLKNHEITKEELDDAVIGVGNRIQGSFLQALRSRDLEALRKAALKMEASTSSSDESSNLATRTNSNTMGYNPSINNSVILLESVQTPPTGLSRAHLQTYDAGSFLKSSSGQTGQNSPEPSTLSRQNTGSRPSVVLSRNNLLFQDVLETNSSSSSRRGSVNGFQEAPQIETKRNVGGDLYLKNQSVIDTFKGIQQLDQKRRKSSAFLHSNASTPSSPRPSKTESILGLESKHPLSQPQAIPMSTDSSVLSKIKVGPISIDNKRRASSVISLPLTESFASLDSFNDEYLSHKYHEFRKKKHGGFLPEPGVINSDPDLVKPDAFDSINEKFRNFNLGSLMSGMKNSRETKTNEGVAPTSRSRFLSYSTGTRSLTSRSRSSCSGSGSGSGSESESESDEEAGNLTLKFSSKVTPRGRPPFLSLSNRAHSHESNLPDLINHQNNVYDVPVVFQNDLVEFEDVPEGLMGNVQKAADTDMSASVSVLSLNSNATITFDQEEQPSLLQIPRKPSVQRSPLRNQVNLDSYSNGSSLQEREARVNDAVLGVAKSAMRSGYFRNHYKKEPVHSPFPKSKHLENDRESVVKQQMREGTELARPVHQRSNSITLGLLQHIRPDPMKEEAI</sequence>
<dbReference type="GO" id="GO:0005524">
    <property type="term" value="F:ATP binding"/>
    <property type="evidence" value="ECO:0007669"/>
    <property type="project" value="UniProtKB-UniRule"/>
</dbReference>
<dbReference type="InterPro" id="IPR017441">
    <property type="entry name" value="Protein_kinase_ATP_BS"/>
</dbReference>
<dbReference type="STRING" id="418784.A0A2P7YX90"/>
<feature type="region of interest" description="Disordered" evidence="10">
    <location>
        <begin position="1"/>
        <end position="55"/>
    </location>
</feature>
<dbReference type="PROSITE" id="PS00107">
    <property type="entry name" value="PROTEIN_KINASE_ATP"/>
    <property type="match status" value="1"/>
</dbReference>
<feature type="region of interest" description="Disordered" evidence="10">
    <location>
        <begin position="866"/>
        <end position="927"/>
    </location>
</feature>
<proteinExistence type="predicted"/>
<keyword evidence="2" id="KW-0723">Serine/threonine-protein kinase</keyword>
<dbReference type="RefSeq" id="XP_024715286.1">
    <property type="nucleotide sequence ID" value="XM_024855687.1"/>
</dbReference>
<dbReference type="EC" id="2.7.11.1" evidence="1"/>
<keyword evidence="3" id="KW-0808">Transferase</keyword>
<evidence type="ECO:0000256" key="6">
    <source>
        <dbReference type="ARBA" id="ARBA00022840"/>
    </source>
</evidence>
<dbReference type="InterPro" id="IPR000719">
    <property type="entry name" value="Prot_kinase_dom"/>
</dbReference>
<gene>
    <name evidence="12" type="ORF">C7M61_000235</name>
</gene>
<evidence type="ECO:0000313" key="13">
    <source>
        <dbReference type="Proteomes" id="UP000241107"/>
    </source>
</evidence>
<dbReference type="AlphaFoldDB" id="A0A2P7YX90"/>
<dbReference type="EMBL" id="PYFQ01000001">
    <property type="protein sequence ID" value="PSK40587.1"/>
    <property type="molecule type" value="Genomic_DNA"/>
</dbReference>
<dbReference type="InterPro" id="IPR011009">
    <property type="entry name" value="Kinase-like_dom_sf"/>
</dbReference>
<feature type="binding site" evidence="9">
    <location>
        <position position="170"/>
    </location>
    <ligand>
        <name>ATP</name>
        <dbReference type="ChEBI" id="CHEBI:30616"/>
    </ligand>
</feature>
<protein>
    <recommendedName>
        <fullName evidence="1">non-specific serine/threonine protein kinase</fullName>
        <ecNumber evidence="1">2.7.11.1</ecNumber>
    </recommendedName>
</protein>
<dbReference type="InterPro" id="IPR008271">
    <property type="entry name" value="Ser/Thr_kinase_AS"/>
</dbReference>
<evidence type="ECO:0000256" key="9">
    <source>
        <dbReference type="PROSITE-ProRule" id="PRU10141"/>
    </source>
</evidence>
<feature type="compositionally biased region" description="Polar residues" evidence="10">
    <location>
        <begin position="735"/>
        <end position="752"/>
    </location>
</feature>
<comment type="catalytic activity">
    <reaction evidence="7">
        <text>L-threonyl-[protein] + ATP = O-phospho-L-threonyl-[protein] + ADP + H(+)</text>
        <dbReference type="Rhea" id="RHEA:46608"/>
        <dbReference type="Rhea" id="RHEA-COMP:11060"/>
        <dbReference type="Rhea" id="RHEA-COMP:11605"/>
        <dbReference type="ChEBI" id="CHEBI:15378"/>
        <dbReference type="ChEBI" id="CHEBI:30013"/>
        <dbReference type="ChEBI" id="CHEBI:30616"/>
        <dbReference type="ChEBI" id="CHEBI:61977"/>
        <dbReference type="ChEBI" id="CHEBI:456216"/>
        <dbReference type="EC" id="2.7.11.1"/>
    </reaction>
</comment>
<feature type="compositionally biased region" description="Polar residues" evidence="10">
    <location>
        <begin position="588"/>
        <end position="598"/>
    </location>
</feature>
<keyword evidence="6 9" id="KW-0067">ATP-binding</keyword>
<dbReference type="GO" id="GO:0007165">
    <property type="term" value="P:signal transduction"/>
    <property type="evidence" value="ECO:0007669"/>
    <property type="project" value="TreeGrafter"/>
</dbReference>
<feature type="region of interest" description="Disordered" evidence="10">
    <location>
        <begin position="634"/>
        <end position="662"/>
    </location>
</feature>
<evidence type="ECO:0000256" key="1">
    <source>
        <dbReference type="ARBA" id="ARBA00012513"/>
    </source>
</evidence>
<dbReference type="GO" id="GO:0001558">
    <property type="term" value="P:regulation of cell growth"/>
    <property type="evidence" value="ECO:0007669"/>
    <property type="project" value="UniProtKB-ARBA"/>
</dbReference>
<dbReference type="Gene3D" id="1.10.510.10">
    <property type="entry name" value="Transferase(Phosphotransferase) domain 1"/>
    <property type="match status" value="1"/>
</dbReference>
<feature type="region of interest" description="Disordered" evidence="10">
    <location>
        <begin position="730"/>
        <end position="754"/>
    </location>
</feature>
<evidence type="ECO:0000256" key="2">
    <source>
        <dbReference type="ARBA" id="ARBA00022527"/>
    </source>
</evidence>
<feature type="compositionally biased region" description="Polar residues" evidence="10">
    <location>
        <begin position="635"/>
        <end position="662"/>
    </location>
</feature>
<dbReference type="PROSITE" id="PS50011">
    <property type="entry name" value="PROTEIN_KINASE_DOM"/>
    <property type="match status" value="1"/>
</dbReference>
<dbReference type="GeneID" id="36563628"/>
<dbReference type="OrthoDB" id="68483at2759"/>
<evidence type="ECO:0000256" key="10">
    <source>
        <dbReference type="SAM" id="MobiDB-lite"/>
    </source>
</evidence>
<evidence type="ECO:0000256" key="4">
    <source>
        <dbReference type="ARBA" id="ARBA00022741"/>
    </source>
</evidence>
<accession>A0A2P7YX90</accession>
<evidence type="ECO:0000256" key="7">
    <source>
        <dbReference type="ARBA" id="ARBA00047899"/>
    </source>
</evidence>
<comment type="caution">
    <text evidence="12">The sequence shown here is derived from an EMBL/GenBank/DDBJ whole genome shotgun (WGS) entry which is preliminary data.</text>
</comment>
<dbReference type="Gene3D" id="3.30.200.20">
    <property type="entry name" value="Phosphorylase Kinase, domain 1"/>
    <property type="match status" value="1"/>
</dbReference>
<dbReference type="CDD" id="cd14008">
    <property type="entry name" value="STKc_LKB1_CaMKK"/>
    <property type="match status" value="1"/>
</dbReference>
<keyword evidence="5" id="KW-0418">Kinase</keyword>
<dbReference type="Proteomes" id="UP000241107">
    <property type="component" value="Unassembled WGS sequence"/>
</dbReference>
<dbReference type="Pfam" id="PF00069">
    <property type="entry name" value="Pkinase"/>
    <property type="match status" value="2"/>
</dbReference>
<dbReference type="PANTHER" id="PTHR43895:SF152">
    <property type="entry name" value="SERINE_THREONINE-PROTEIN KINASE TOS3"/>
    <property type="match status" value="1"/>
</dbReference>
<dbReference type="GO" id="GO:0042149">
    <property type="term" value="P:cellular response to glucose starvation"/>
    <property type="evidence" value="ECO:0007669"/>
    <property type="project" value="UniProtKB-ARBA"/>
</dbReference>
<dbReference type="PROSITE" id="PS00108">
    <property type="entry name" value="PROTEIN_KINASE_ST"/>
    <property type="match status" value="1"/>
</dbReference>
<evidence type="ECO:0000256" key="8">
    <source>
        <dbReference type="ARBA" id="ARBA00048679"/>
    </source>
</evidence>
<dbReference type="PANTHER" id="PTHR43895">
    <property type="entry name" value="CALCIUM/CALMODULIN-DEPENDENT PROTEIN KINASE KINASE-RELATED"/>
    <property type="match status" value="1"/>
</dbReference>
<reference evidence="12 13" key="1">
    <citation type="submission" date="2018-03" db="EMBL/GenBank/DDBJ databases">
        <title>Candida pseudohaemulonii genome assembly and annotation.</title>
        <authorList>
            <person name="Munoz J.F."/>
            <person name="Gade L.G."/>
            <person name="Chow N.A."/>
            <person name="Litvintseva A.P."/>
            <person name="Loparev V.N."/>
            <person name="Cuomo C.A."/>
        </authorList>
    </citation>
    <scope>NUCLEOTIDE SEQUENCE [LARGE SCALE GENOMIC DNA]</scope>
    <source>
        <strain evidence="12 13">B12108</strain>
    </source>
</reference>
<feature type="region of interest" description="Disordered" evidence="10">
    <location>
        <begin position="678"/>
        <end position="698"/>
    </location>
</feature>
<feature type="domain" description="Protein kinase" evidence="11">
    <location>
        <begin position="141"/>
        <end position="503"/>
    </location>
</feature>
<dbReference type="VEuPathDB" id="FungiDB:C7M61_000235"/>
<keyword evidence="4 9" id="KW-0547">Nucleotide-binding</keyword>
<evidence type="ECO:0000256" key="3">
    <source>
        <dbReference type="ARBA" id="ARBA00022679"/>
    </source>
</evidence>
<comment type="catalytic activity">
    <reaction evidence="8">
        <text>L-seryl-[protein] + ATP = O-phospho-L-seryl-[protein] + ADP + H(+)</text>
        <dbReference type="Rhea" id="RHEA:17989"/>
        <dbReference type="Rhea" id="RHEA-COMP:9863"/>
        <dbReference type="Rhea" id="RHEA-COMP:11604"/>
        <dbReference type="ChEBI" id="CHEBI:15378"/>
        <dbReference type="ChEBI" id="CHEBI:29999"/>
        <dbReference type="ChEBI" id="CHEBI:30616"/>
        <dbReference type="ChEBI" id="CHEBI:83421"/>
        <dbReference type="ChEBI" id="CHEBI:456216"/>
        <dbReference type="EC" id="2.7.11.1"/>
    </reaction>
</comment>
<evidence type="ECO:0000313" key="12">
    <source>
        <dbReference type="EMBL" id="PSK40587.1"/>
    </source>
</evidence>
<dbReference type="GO" id="GO:0030447">
    <property type="term" value="P:filamentous growth"/>
    <property type="evidence" value="ECO:0007669"/>
    <property type="project" value="UniProtKB-ARBA"/>
</dbReference>
<dbReference type="GO" id="GO:0004674">
    <property type="term" value="F:protein serine/threonine kinase activity"/>
    <property type="evidence" value="ECO:0007669"/>
    <property type="project" value="UniProtKB-KW"/>
</dbReference>
<evidence type="ECO:0000256" key="5">
    <source>
        <dbReference type="ARBA" id="ARBA00022777"/>
    </source>
</evidence>
<dbReference type="SUPFAM" id="SSF56112">
    <property type="entry name" value="Protein kinase-like (PK-like)"/>
    <property type="match status" value="1"/>
</dbReference>
<organism evidence="12 13">
    <name type="scientific">Candidozyma pseudohaemuli</name>
    <dbReference type="NCBI Taxonomy" id="418784"/>
    <lineage>
        <taxon>Eukaryota</taxon>
        <taxon>Fungi</taxon>
        <taxon>Dikarya</taxon>
        <taxon>Ascomycota</taxon>
        <taxon>Saccharomycotina</taxon>
        <taxon>Pichiomycetes</taxon>
        <taxon>Metschnikowiaceae</taxon>
        <taxon>Candidozyma</taxon>
    </lineage>
</organism>
<feature type="compositionally biased region" description="Low complexity" evidence="10">
    <location>
        <begin position="892"/>
        <end position="910"/>
    </location>
</feature>
<evidence type="ECO:0000259" key="11">
    <source>
        <dbReference type="PROSITE" id="PS50011"/>
    </source>
</evidence>
<dbReference type="FunFam" id="3.30.200.20:FF:000206">
    <property type="entry name" value="Serine/threonine-protein kinase Ssp1"/>
    <property type="match status" value="1"/>
</dbReference>
<dbReference type="SMART" id="SM00220">
    <property type="entry name" value="S_TKc"/>
    <property type="match status" value="1"/>
</dbReference>